<dbReference type="InterPro" id="IPR039542">
    <property type="entry name" value="Erv_N"/>
</dbReference>
<evidence type="ECO:0000256" key="1">
    <source>
        <dbReference type="ARBA" id="ARBA00004370"/>
    </source>
</evidence>
<evidence type="ECO:0000256" key="3">
    <source>
        <dbReference type="ARBA" id="ARBA00022989"/>
    </source>
</evidence>
<evidence type="ECO:0000256" key="4">
    <source>
        <dbReference type="ARBA" id="ARBA00023136"/>
    </source>
</evidence>
<dbReference type="EMBL" id="JANBOH010000147">
    <property type="protein sequence ID" value="KAJ1644709.1"/>
    <property type="molecule type" value="Genomic_DNA"/>
</dbReference>
<dbReference type="GO" id="GO:0006888">
    <property type="term" value="P:endoplasmic reticulum to Golgi vesicle-mediated transport"/>
    <property type="evidence" value="ECO:0007669"/>
    <property type="project" value="TreeGrafter"/>
</dbReference>
<evidence type="ECO:0000259" key="6">
    <source>
        <dbReference type="Pfam" id="PF07970"/>
    </source>
</evidence>
<protein>
    <submittedName>
        <fullName evidence="8">Uncharacterized protein</fullName>
    </submittedName>
</protein>
<dbReference type="InterPro" id="IPR012936">
    <property type="entry name" value="Erv_C"/>
</dbReference>
<dbReference type="PANTHER" id="PTHR10984:SF30">
    <property type="entry name" value="ENDOPLASMIC RETICULUM-GOLGI INTERMEDIATE COMPARTMENT PROTEIN 2"/>
    <property type="match status" value="1"/>
</dbReference>
<dbReference type="PANTHER" id="PTHR10984">
    <property type="entry name" value="ENDOPLASMIC RETICULUM-GOLGI INTERMEDIATE COMPARTMENT PROTEIN"/>
    <property type="match status" value="1"/>
</dbReference>
<accession>A0A9W8CI10</accession>
<evidence type="ECO:0000256" key="5">
    <source>
        <dbReference type="SAM" id="Phobius"/>
    </source>
</evidence>
<evidence type="ECO:0000313" key="8">
    <source>
        <dbReference type="EMBL" id="KAJ1644709.1"/>
    </source>
</evidence>
<keyword evidence="2 5" id="KW-0812">Transmembrane</keyword>
<comment type="caution">
    <text evidence="8">The sequence shown here is derived from an EMBL/GenBank/DDBJ whole genome shotgun (WGS) entry which is preliminary data.</text>
</comment>
<dbReference type="Pfam" id="PF13850">
    <property type="entry name" value="ERGIC_N"/>
    <property type="match status" value="1"/>
</dbReference>
<dbReference type="Pfam" id="PF07970">
    <property type="entry name" value="COPIIcoated_ERV"/>
    <property type="match status" value="1"/>
</dbReference>
<evidence type="ECO:0000256" key="2">
    <source>
        <dbReference type="ARBA" id="ARBA00022692"/>
    </source>
</evidence>
<reference evidence="8" key="1">
    <citation type="submission" date="2022-07" db="EMBL/GenBank/DDBJ databases">
        <title>Phylogenomic reconstructions and comparative analyses of Kickxellomycotina fungi.</title>
        <authorList>
            <person name="Reynolds N.K."/>
            <person name="Stajich J.E."/>
            <person name="Barry K."/>
            <person name="Grigoriev I.V."/>
            <person name="Crous P."/>
            <person name="Smith M.E."/>
        </authorList>
    </citation>
    <scope>NUCLEOTIDE SEQUENCE</scope>
    <source>
        <strain evidence="8">NBRC 105413</strain>
    </source>
</reference>
<dbReference type="GO" id="GO:0005783">
    <property type="term" value="C:endoplasmic reticulum"/>
    <property type="evidence" value="ECO:0007669"/>
    <property type="project" value="TreeGrafter"/>
</dbReference>
<dbReference type="AlphaFoldDB" id="A0A9W8CI10"/>
<proteinExistence type="predicted"/>
<dbReference type="GO" id="GO:0016020">
    <property type="term" value="C:membrane"/>
    <property type="evidence" value="ECO:0007669"/>
    <property type="project" value="UniProtKB-SubCell"/>
</dbReference>
<sequence>MSNRWRQRLQRLDAFNKMETVYQDHSSSGGLLSLLVVLAMVMVVVSELKRYLEYKQEQSFSIDSNMQHPLQINIGMIVAMPCALIRVDVLDVSGTSQNVHSAIDLMPVLSKTAFGNVHSFKTINSIEDMHVHDIMAKAKGRHRHKAASLPGGLERAKRIDRLEDAACYIQGSVMVGKVSGLLHVTASGHGHSGAFVPYRMLNFTHHIDELSFGPLYPNLVNPLDNTLHLSSEHFSAFSYFATVVPTTYIDPNLNVLQTNQFAVNEYYRSRADNYDLETKPPGIFFEYHIEPIAITIHEKRDGLLSIVVRICAATSGIFATAGIFHQLVTLLMRTRSSSRSKSTGISSLRTDSAFSVGILGTSMHEK</sequence>
<gene>
    <name evidence="8" type="ORF">LPJ64_003625</name>
</gene>
<feature type="domain" description="Endoplasmic reticulum vesicle transporter N-terminal" evidence="7">
    <location>
        <begin position="9"/>
        <end position="97"/>
    </location>
</feature>
<feature type="transmembrane region" description="Helical" evidence="5">
    <location>
        <begin position="27"/>
        <end position="45"/>
    </location>
</feature>
<evidence type="ECO:0000313" key="9">
    <source>
        <dbReference type="Proteomes" id="UP001145021"/>
    </source>
</evidence>
<keyword evidence="4 5" id="KW-0472">Membrane</keyword>
<comment type="subcellular location">
    <subcellularLocation>
        <location evidence="1">Membrane</location>
    </subcellularLocation>
</comment>
<name>A0A9W8CI10_9FUNG</name>
<keyword evidence="9" id="KW-1185">Reference proteome</keyword>
<organism evidence="8 9">
    <name type="scientific">Coemansia asiatica</name>
    <dbReference type="NCBI Taxonomy" id="1052880"/>
    <lineage>
        <taxon>Eukaryota</taxon>
        <taxon>Fungi</taxon>
        <taxon>Fungi incertae sedis</taxon>
        <taxon>Zoopagomycota</taxon>
        <taxon>Kickxellomycotina</taxon>
        <taxon>Kickxellomycetes</taxon>
        <taxon>Kickxellales</taxon>
        <taxon>Kickxellaceae</taxon>
        <taxon>Coemansia</taxon>
    </lineage>
</organism>
<dbReference type="Proteomes" id="UP001145021">
    <property type="component" value="Unassembled WGS sequence"/>
</dbReference>
<dbReference type="InterPro" id="IPR045888">
    <property type="entry name" value="Erv"/>
</dbReference>
<evidence type="ECO:0000259" key="7">
    <source>
        <dbReference type="Pfam" id="PF13850"/>
    </source>
</evidence>
<feature type="domain" description="Endoplasmic reticulum vesicle transporter C-terminal" evidence="6">
    <location>
        <begin position="157"/>
        <end position="323"/>
    </location>
</feature>
<dbReference type="GO" id="GO:0030134">
    <property type="term" value="C:COPII-coated ER to Golgi transport vesicle"/>
    <property type="evidence" value="ECO:0007669"/>
    <property type="project" value="TreeGrafter"/>
</dbReference>
<dbReference type="GO" id="GO:0006890">
    <property type="term" value="P:retrograde vesicle-mediated transport, Golgi to endoplasmic reticulum"/>
    <property type="evidence" value="ECO:0007669"/>
    <property type="project" value="TreeGrafter"/>
</dbReference>
<keyword evidence="3 5" id="KW-1133">Transmembrane helix</keyword>